<feature type="compositionally biased region" description="Basic and acidic residues" evidence="1">
    <location>
        <begin position="556"/>
        <end position="568"/>
    </location>
</feature>
<feature type="compositionally biased region" description="Polar residues" evidence="1">
    <location>
        <begin position="570"/>
        <end position="581"/>
    </location>
</feature>
<gene>
    <name evidence="2" type="ORF">LPJ64_003927</name>
</gene>
<dbReference type="PANTHER" id="PTHR47372">
    <property type="entry name" value="DAUER UP-REGULATED-RELATED"/>
    <property type="match status" value="1"/>
</dbReference>
<feature type="compositionally biased region" description="Basic and acidic residues" evidence="1">
    <location>
        <begin position="304"/>
        <end position="336"/>
    </location>
</feature>
<accession>A0A9W7XK57</accession>
<dbReference type="Gene3D" id="1.20.120.20">
    <property type="entry name" value="Apolipoprotein"/>
    <property type="match status" value="2"/>
</dbReference>
<name>A0A9W7XK57_9FUNG</name>
<evidence type="ECO:0000313" key="2">
    <source>
        <dbReference type="EMBL" id="KAJ1644382.1"/>
    </source>
</evidence>
<feature type="region of interest" description="Disordered" evidence="1">
    <location>
        <begin position="683"/>
        <end position="704"/>
    </location>
</feature>
<feature type="compositionally biased region" description="Basic and acidic residues" evidence="1">
    <location>
        <begin position="344"/>
        <end position="363"/>
    </location>
</feature>
<dbReference type="EMBL" id="JANBOH010000169">
    <property type="protein sequence ID" value="KAJ1644382.1"/>
    <property type="molecule type" value="Genomic_DNA"/>
</dbReference>
<comment type="caution">
    <text evidence="2">The sequence shown here is derived from an EMBL/GenBank/DDBJ whole genome shotgun (WGS) entry which is preliminary data.</text>
</comment>
<feature type="compositionally biased region" description="Basic and acidic residues" evidence="1">
    <location>
        <begin position="437"/>
        <end position="466"/>
    </location>
</feature>
<feature type="region of interest" description="Disordered" evidence="1">
    <location>
        <begin position="289"/>
        <end position="363"/>
    </location>
</feature>
<feature type="region of interest" description="Disordered" evidence="1">
    <location>
        <begin position="23"/>
        <end position="55"/>
    </location>
</feature>
<evidence type="ECO:0000256" key="1">
    <source>
        <dbReference type="SAM" id="MobiDB-lite"/>
    </source>
</evidence>
<feature type="region of interest" description="Disordered" evidence="1">
    <location>
        <begin position="79"/>
        <end position="108"/>
    </location>
</feature>
<feature type="compositionally biased region" description="Low complexity" evidence="1">
    <location>
        <begin position="503"/>
        <end position="527"/>
    </location>
</feature>
<feature type="compositionally biased region" description="Basic and acidic residues" evidence="1">
    <location>
        <begin position="476"/>
        <end position="499"/>
    </location>
</feature>
<feature type="compositionally biased region" description="Basic and acidic residues" evidence="1">
    <location>
        <begin position="411"/>
        <end position="430"/>
    </location>
</feature>
<evidence type="ECO:0000313" key="3">
    <source>
        <dbReference type="Proteomes" id="UP001145021"/>
    </source>
</evidence>
<feature type="compositionally biased region" description="Basic and acidic residues" evidence="1">
    <location>
        <begin position="24"/>
        <end position="38"/>
    </location>
</feature>
<feature type="region of interest" description="Disordered" evidence="1">
    <location>
        <begin position="375"/>
        <end position="628"/>
    </location>
</feature>
<reference evidence="2" key="1">
    <citation type="submission" date="2022-07" db="EMBL/GenBank/DDBJ databases">
        <title>Phylogenomic reconstructions and comparative analyses of Kickxellomycotina fungi.</title>
        <authorList>
            <person name="Reynolds N.K."/>
            <person name="Stajich J.E."/>
            <person name="Barry K."/>
            <person name="Grigoriev I.V."/>
            <person name="Crous P."/>
            <person name="Smith M.E."/>
        </authorList>
    </citation>
    <scope>NUCLEOTIDE SEQUENCE</scope>
    <source>
        <strain evidence="2">NBRC 105413</strain>
    </source>
</reference>
<protein>
    <submittedName>
        <fullName evidence="2">Uncharacterized protein</fullName>
    </submittedName>
</protein>
<organism evidence="2 3">
    <name type="scientific">Coemansia asiatica</name>
    <dbReference type="NCBI Taxonomy" id="1052880"/>
    <lineage>
        <taxon>Eukaryota</taxon>
        <taxon>Fungi</taxon>
        <taxon>Fungi incertae sedis</taxon>
        <taxon>Zoopagomycota</taxon>
        <taxon>Kickxellomycotina</taxon>
        <taxon>Kickxellomycetes</taxon>
        <taxon>Kickxellales</taxon>
        <taxon>Kickxellaceae</taxon>
        <taxon>Coemansia</taxon>
    </lineage>
</organism>
<feature type="region of interest" description="Disordered" evidence="1">
    <location>
        <begin position="257"/>
        <end position="277"/>
    </location>
</feature>
<feature type="compositionally biased region" description="Basic and acidic residues" evidence="1">
    <location>
        <begin position="265"/>
        <end position="277"/>
    </location>
</feature>
<proteinExistence type="predicted"/>
<sequence length="735" mass="80870">MTTIPTLIIAPAILAAGLTYRYTGGKDEGSERARRRSEISLSGSNPSEFDISRKLQAGSRFKEDFEPGVPISQHRADAFVPTSQLKPQNTNDSPSVSHRRATSDSTHSPWKQILESNIKSNTEYNSTYPNTTDDIQKSSWMYRAAHKITGDLGPIEHQENYLDKAFDEGGQREATVLVPTWDKGVFRQTMFSGSRPKEQGTANIHAASRAAEEVTDKGVRGTRDAQDAAYEAIDRNEKAKAADAADKGGSGWWFWNKQQDTGDTQGRRASDVISGDVRKSADDARNWLWNKKEDSEDAVSDAAGDVKRRASDASDSARRAADDTRGWFWNKERDAEDTVSGAARDAKNRSREIKDDVRGAAEDTRGWFWNKKQNAEDAVSDAASDIQRGASDASDSVKRRASDASDTVRQAADDTRGWFWNKKQDAEDTASKAASDIQRRASDASDTVKRAAEDTGDWLQDKKQDASEAMSGAARSVKDKSLDARNKVQDAAEDTRDWLSNKQQDASQAASDAADTARRTASNASATVWQKADDLAAGTKDTIHDTRRSVGQAVDSTRDWVSDKKGDLDQSINDAADSSRQWLHDKKNQANQSVADTAESVRDSAQARVDNRSFAQTGKMRQGDGNWDAKVRRDSMMSGGNTVLDALDDKFNEARQALRDTSYELKHMASDASVRASEKLRSAADIARPMPTNEGLLVDESQSRYSTRYGGEERLRFVENNSGIPTLSSTAAVRD</sequence>
<feature type="compositionally biased region" description="Polar residues" evidence="1">
    <location>
        <begin position="81"/>
        <end position="96"/>
    </location>
</feature>
<dbReference type="AlphaFoldDB" id="A0A9W7XK57"/>
<dbReference type="PANTHER" id="PTHR47372:SF11">
    <property type="entry name" value="RE19971P"/>
    <property type="match status" value="1"/>
</dbReference>
<keyword evidence="3" id="KW-1185">Reference proteome</keyword>
<dbReference type="Proteomes" id="UP001145021">
    <property type="component" value="Unassembled WGS sequence"/>
</dbReference>